<evidence type="ECO:0000313" key="1">
    <source>
        <dbReference type="EMBL" id="KRZ00191.1"/>
    </source>
</evidence>
<proteinExistence type="predicted"/>
<gene>
    <name evidence="1" type="ORF">T11_17107</name>
</gene>
<dbReference type="AlphaFoldDB" id="A0A0V1GPV7"/>
<comment type="caution">
    <text evidence="1">The sequence shown here is derived from an EMBL/GenBank/DDBJ whole genome shotgun (WGS) entry which is preliminary data.</text>
</comment>
<dbReference type="Proteomes" id="UP000055024">
    <property type="component" value="Unassembled WGS sequence"/>
</dbReference>
<name>A0A0V1GPV7_9BILA</name>
<evidence type="ECO:0000313" key="2">
    <source>
        <dbReference type="Proteomes" id="UP000055024"/>
    </source>
</evidence>
<dbReference type="EMBL" id="JYDP01000551">
    <property type="protein sequence ID" value="KRZ00191.1"/>
    <property type="molecule type" value="Genomic_DNA"/>
</dbReference>
<keyword evidence="2" id="KW-1185">Reference proteome</keyword>
<organism evidence="1 2">
    <name type="scientific">Trichinella zimbabwensis</name>
    <dbReference type="NCBI Taxonomy" id="268475"/>
    <lineage>
        <taxon>Eukaryota</taxon>
        <taxon>Metazoa</taxon>
        <taxon>Ecdysozoa</taxon>
        <taxon>Nematoda</taxon>
        <taxon>Enoplea</taxon>
        <taxon>Dorylaimia</taxon>
        <taxon>Trichinellida</taxon>
        <taxon>Trichinellidae</taxon>
        <taxon>Trichinella</taxon>
    </lineage>
</organism>
<accession>A0A0V1GPV7</accession>
<sequence length="120" mass="13283">MAQKDGRGVGVEKTALWRRKKGVNSSVRKLPQARQNDGGGIIRCCLGKAVPVGQNSGCGDFLRRRAKGHKNECKAVWGKACRARQNSSCVNFMGKKRHLAEKKRAILIGRKLRWARKKGG</sequence>
<reference evidence="1 2" key="1">
    <citation type="submission" date="2015-01" db="EMBL/GenBank/DDBJ databases">
        <title>Evolution of Trichinella species and genotypes.</title>
        <authorList>
            <person name="Korhonen P.K."/>
            <person name="Edoardo P."/>
            <person name="Giuseppe L.R."/>
            <person name="Gasser R.B."/>
        </authorList>
    </citation>
    <scope>NUCLEOTIDE SEQUENCE [LARGE SCALE GENOMIC DNA]</scope>
    <source>
        <strain evidence="1">ISS1029</strain>
    </source>
</reference>
<protein>
    <submittedName>
        <fullName evidence="1">Uncharacterized protein</fullName>
    </submittedName>
</protein>